<gene>
    <name evidence="2" type="ORF">QBC35DRAFT_456387</name>
</gene>
<proteinExistence type="predicted"/>
<reference evidence="2" key="2">
    <citation type="submission" date="2023-05" db="EMBL/GenBank/DDBJ databases">
        <authorList>
            <consortium name="Lawrence Berkeley National Laboratory"/>
            <person name="Steindorff A."/>
            <person name="Hensen N."/>
            <person name="Bonometti L."/>
            <person name="Westerberg I."/>
            <person name="Brannstrom I.O."/>
            <person name="Guillou S."/>
            <person name="Cros-Aarteil S."/>
            <person name="Calhoun S."/>
            <person name="Haridas S."/>
            <person name="Kuo A."/>
            <person name="Mondo S."/>
            <person name="Pangilinan J."/>
            <person name="Riley R."/>
            <person name="Labutti K."/>
            <person name="Andreopoulos B."/>
            <person name="Lipzen A."/>
            <person name="Chen C."/>
            <person name="Yanf M."/>
            <person name="Daum C."/>
            <person name="Ng V."/>
            <person name="Clum A."/>
            <person name="Ohm R."/>
            <person name="Martin F."/>
            <person name="Silar P."/>
            <person name="Natvig D."/>
            <person name="Lalanne C."/>
            <person name="Gautier V."/>
            <person name="Ament-Velasquez S.L."/>
            <person name="Kruys A."/>
            <person name="Hutchinson M.I."/>
            <person name="Powell A.J."/>
            <person name="Barry K."/>
            <person name="Miller A.N."/>
            <person name="Grigoriev I.V."/>
            <person name="Debuchy R."/>
            <person name="Gladieux P."/>
            <person name="Thoren M.H."/>
            <person name="Johannesson H."/>
        </authorList>
    </citation>
    <scope>NUCLEOTIDE SEQUENCE</scope>
    <source>
        <strain evidence="2">PSN309</strain>
    </source>
</reference>
<evidence type="ECO:0000256" key="1">
    <source>
        <dbReference type="SAM" id="MobiDB-lite"/>
    </source>
</evidence>
<dbReference type="EMBL" id="MU864557">
    <property type="protein sequence ID" value="KAK4183328.1"/>
    <property type="molecule type" value="Genomic_DNA"/>
</dbReference>
<feature type="region of interest" description="Disordered" evidence="1">
    <location>
        <begin position="79"/>
        <end position="175"/>
    </location>
</feature>
<sequence>MSGAVNSPEVLKNMIGDTYEDDSDIWLLHNLAAHFSEEERAEGRKPKLPSIICQEREDEALYDRRVACAHQEIPFVMTEEEERVVARQRATKHPRRGKQPRQRPQQAESPVRPPAPAAPGPSINLPSRPRHSSTSSQQQVKFPVQSPAPAAPGDVTNRSRQSSRQGAASSPSPSK</sequence>
<feature type="compositionally biased region" description="Basic residues" evidence="1">
    <location>
        <begin position="89"/>
        <end position="101"/>
    </location>
</feature>
<reference evidence="2" key="1">
    <citation type="journal article" date="2023" name="Mol. Phylogenet. Evol.">
        <title>Genome-scale phylogeny and comparative genomics of the fungal order Sordariales.</title>
        <authorList>
            <person name="Hensen N."/>
            <person name="Bonometti L."/>
            <person name="Westerberg I."/>
            <person name="Brannstrom I.O."/>
            <person name="Guillou S."/>
            <person name="Cros-Aarteil S."/>
            <person name="Calhoun S."/>
            <person name="Haridas S."/>
            <person name="Kuo A."/>
            <person name="Mondo S."/>
            <person name="Pangilinan J."/>
            <person name="Riley R."/>
            <person name="LaButti K."/>
            <person name="Andreopoulos B."/>
            <person name="Lipzen A."/>
            <person name="Chen C."/>
            <person name="Yan M."/>
            <person name="Daum C."/>
            <person name="Ng V."/>
            <person name="Clum A."/>
            <person name="Steindorff A."/>
            <person name="Ohm R.A."/>
            <person name="Martin F."/>
            <person name="Silar P."/>
            <person name="Natvig D.O."/>
            <person name="Lalanne C."/>
            <person name="Gautier V."/>
            <person name="Ament-Velasquez S.L."/>
            <person name="Kruys A."/>
            <person name="Hutchinson M.I."/>
            <person name="Powell A.J."/>
            <person name="Barry K."/>
            <person name="Miller A.N."/>
            <person name="Grigoriev I.V."/>
            <person name="Debuchy R."/>
            <person name="Gladieux P."/>
            <person name="Hiltunen Thoren M."/>
            <person name="Johannesson H."/>
        </authorList>
    </citation>
    <scope>NUCLEOTIDE SEQUENCE</scope>
    <source>
        <strain evidence="2">PSN309</strain>
    </source>
</reference>
<accession>A0AAN6WKJ3</accession>
<name>A0AAN6WKJ3_9PEZI</name>
<organism evidence="2 3">
    <name type="scientific">Podospora australis</name>
    <dbReference type="NCBI Taxonomy" id="1536484"/>
    <lineage>
        <taxon>Eukaryota</taxon>
        <taxon>Fungi</taxon>
        <taxon>Dikarya</taxon>
        <taxon>Ascomycota</taxon>
        <taxon>Pezizomycotina</taxon>
        <taxon>Sordariomycetes</taxon>
        <taxon>Sordariomycetidae</taxon>
        <taxon>Sordariales</taxon>
        <taxon>Podosporaceae</taxon>
        <taxon>Podospora</taxon>
    </lineage>
</organism>
<dbReference type="AlphaFoldDB" id="A0AAN6WKJ3"/>
<dbReference type="Proteomes" id="UP001302126">
    <property type="component" value="Unassembled WGS sequence"/>
</dbReference>
<protein>
    <submittedName>
        <fullName evidence="2">Uncharacterized protein</fullName>
    </submittedName>
</protein>
<keyword evidence="3" id="KW-1185">Reference proteome</keyword>
<evidence type="ECO:0000313" key="2">
    <source>
        <dbReference type="EMBL" id="KAK4183328.1"/>
    </source>
</evidence>
<feature type="compositionally biased region" description="Low complexity" evidence="1">
    <location>
        <begin position="159"/>
        <end position="175"/>
    </location>
</feature>
<evidence type="ECO:0000313" key="3">
    <source>
        <dbReference type="Proteomes" id="UP001302126"/>
    </source>
</evidence>
<comment type="caution">
    <text evidence="2">The sequence shown here is derived from an EMBL/GenBank/DDBJ whole genome shotgun (WGS) entry which is preliminary data.</text>
</comment>